<dbReference type="Pfam" id="PF05970">
    <property type="entry name" value="PIF1"/>
    <property type="match status" value="1"/>
</dbReference>
<evidence type="ECO:0000259" key="4">
    <source>
        <dbReference type="PROSITE" id="PS51406"/>
    </source>
</evidence>
<keyword evidence="1" id="KW-0067">ATP-binding</keyword>
<evidence type="ECO:0000313" key="6">
    <source>
        <dbReference type="Proteomes" id="UP001283361"/>
    </source>
</evidence>
<gene>
    <name evidence="5" type="ORF">RRG08_044439</name>
</gene>
<dbReference type="GO" id="GO:0016787">
    <property type="term" value="F:hydrolase activity"/>
    <property type="evidence" value="ECO:0007669"/>
    <property type="project" value="UniProtKB-KW"/>
</dbReference>
<dbReference type="InterPro" id="IPR027417">
    <property type="entry name" value="P-loop_NTPase"/>
</dbReference>
<dbReference type="PANTHER" id="PTHR10492">
    <property type="match status" value="1"/>
</dbReference>
<evidence type="ECO:0000256" key="2">
    <source>
        <dbReference type="SAM" id="Coils"/>
    </source>
</evidence>
<sequence>MLATLPTNMSSIFKVNCNGNMDSDPVHRRKLVYEPLIRKTVLCDTHYGWIYIQRRVNGHVNFFCVWDSYVYGFGYLETDHWLGLDAINLLTHSRKTELAIRVRDDNGKPYYLRVSGFKVNDASHKYQMTYDKIVGGNLPHEAFEKSKSCYFSTDLSNMPKRKSSIGRSTPQTRRQRAAIDVESTQDRLNRLERNRATTRPARDVESQEERESRLQRNRLATREVAILATREARNVETQETRNDRLQRNRLATREARNVETQETRNDRLQRNRLATREARNVETQEQCVHRLQEDRARHAQRRRVRADMNNFHWENAAFEYDANISYECPIGEMSFVCEHCGARKLRLEAPGMCCSNGKIRLPIIGIPPEPLQSLLLEDNPRTKAFQKNIRKYNSAFRMTSFGTTMKHNPAPGEWASTFRVQGQVYHAIGALQPQDEQKPSFLQIYFMGDFDEQARRRGEVVPTLDHQIVHQLQEMLHANNNLIRRFVTAMEQLPSEEHRVIVRADRLPPGEHAGCFNEPIAHEIAVVMVDKQHGKRDIVLKKKDAPDQQLQHISETNRAYDGLQYPLLYWNGCDGYHFGLRQYDKTTGALHPTKKISSMSFYAYQVIIRAGADRAVFVLSQTNGDNKINEVKTFQAGRYISSNEAAWRIFGFPIHERYPPIEHLDIHLENGQRVYYTPENAAQIAQAPARQTKLTAFFQLCIEEPFARTLLYMKGPQSFDSLCTVNGTVYPTFRDACYRHGLLEDDSHWDNTLADAAATNMPVQLRQLFAIMLHTCDLSQPMQVWEKHKDSLCEDFRHTAELMDGPVFNSDLIYNNALIIIEDIVLNMRGNHLTFFGIPGPQRQEQNGFGQGLFKDRNYNVAELTELIETNVPRLVADQRYAFDSVMSTVHEGRGGIFFLDAPGGTGKTFILNLLLARVRMDNKIALAVASSGIAAILLKGGRTAHSTINLMATDSPMCGIKRGTDQGNLLKETKLIMWDEATMSHKRALEAVD</sequence>
<comment type="caution">
    <text evidence="5">The sequence shown here is derived from an EMBL/GenBank/DDBJ whole genome shotgun (WGS) entry which is preliminary data.</text>
</comment>
<feature type="domain" description="Fibrinogen C-terminal" evidence="4">
    <location>
        <begin position="8"/>
        <end position="137"/>
    </location>
</feature>
<dbReference type="AlphaFoldDB" id="A0AAE0Y304"/>
<dbReference type="GO" id="GO:0005524">
    <property type="term" value="F:ATP binding"/>
    <property type="evidence" value="ECO:0007669"/>
    <property type="project" value="UniProtKB-KW"/>
</dbReference>
<reference evidence="5" key="1">
    <citation type="journal article" date="2023" name="G3 (Bethesda)">
        <title>A reference genome for the long-term kleptoplast-retaining sea slug Elysia crispata morphotype clarki.</title>
        <authorList>
            <person name="Eastman K.E."/>
            <person name="Pendleton A.L."/>
            <person name="Shaikh M.A."/>
            <person name="Suttiyut T."/>
            <person name="Ogas R."/>
            <person name="Tomko P."/>
            <person name="Gavelis G."/>
            <person name="Widhalm J.R."/>
            <person name="Wisecaver J.H."/>
        </authorList>
    </citation>
    <scope>NUCLEOTIDE SEQUENCE</scope>
    <source>
        <strain evidence="5">ECLA1</strain>
    </source>
</reference>
<dbReference type="GO" id="GO:0006281">
    <property type="term" value="P:DNA repair"/>
    <property type="evidence" value="ECO:0007669"/>
    <property type="project" value="UniProtKB-KW"/>
</dbReference>
<dbReference type="PROSITE" id="PS51406">
    <property type="entry name" value="FIBRINOGEN_C_2"/>
    <property type="match status" value="1"/>
</dbReference>
<evidence type="ECO:0000256" key="3">
    <source>
        <dbReference type="SAM" id="MobiDB-lite"/>
    </source>
</evidence>
<dbReference type="GO" id="GO:0043139">
    <property type="term" value="F:5'-3' DNA helicase activity"/>
    <property type="evidence" value="ECO:0007669"/>
    <property type="project" value="UniProtKB-EC"/>
</dbReference>
<dbReference type="EMBL" id="JAWDGP010007026">
    <property type="protein sequence ID" value="KAK3731153.1"/>
    <property type="molecule type" value="Genomic_DNA"/>
</dbReference>
<dbReference type="PANTHER" id="PTHR10492:SF57">
    <property type="entry name" value="ATP-DEPENDENT DNA HELICASE"/>
    <property type="match status" value="1"/>
</dbReference>
<dbReference type="InterPro" id="IPR002181">
    <property type="entry name" value="Fibrinogen_a/b/g_C_dom"/>
</dbReference>
<proteinExistence type="inferred from homology"/>
<comment type="catalytic activity">
    <reaction evidence="1">
        <text>ATP + H2O = ADP + phosphate + H(+)</text>
        <dbReference type="Rhea" id="RHEA:13065"/>
        <dbReference type="ChEBI" id="CHEBI:15377"/>
        <dbReference type="ChEBI" id="CHEBI:15378"/>
        <dbReference type="ChEBI" id="CHEBI:30616"/>
        <dbReference type="ChEBI" id="CHEBI:43474"/>
        <dbReference type="ChEBI" id="CHEBI:456216"/>
        <dbReference type="EC" id="5.6.2.3"/>
    </reaction>
</comment>
<feature type="coiled-coil region" evidence="2">
    <location>
        <begin position="228"/>
        <end position="271"/>
    </location>
</feature>
<dbReference type="SUPFAM" id="SSF56496">
    <property type="entry name" value="Fibrinogen C-terminal domain-like"/>
    <property type="match status" value="1"/>
</dbReference>
<dbReference type="GO" id="GO:0000723">
    <property type="term" value="P:telomere maintenance"/>
    <property type="evidence" value="ECO:0007669"/>
    <property type="project" value="InterPro"/>
</dbReference>
<keyword evidence="1" id="KW-0547">Nucleotide-binding</keyword>
<dbReference type="InterPro" id="IPR014716">
    <property type="entry name" value="Fibrinogen_a/b/g_C_1"/>
</dbReference>
<keyword evidence="1" id="KW-0347">Helicase</keyword>
<dbReference type="GO" id="GO:0006310">
    <property type="term" value="P:DNA recombination"/>
    <property type="evidence" value="ECO:0007669"/>
    <property type="project" value="UniProtKB-KW"/>
</dbReference>
<dbReference type="Proteomes" id="UP001283361">
    <property type="component" value="Unassembled WGS sequence"/>
</dbReference>
<name>A0AAE0Y304_9GAST</name>
<dbReference type="InterPro" id="IPR010285">
    <property type="entry name" value="DNA_helicase_pif1-like_DEAD"/>
</dbReference>
<dbReference type="EC" id="5.6.2.3" evidence="1"/>
<organism evidence="5 6">
    <name type="scientific">Elysia crispata</name>
    <name type="common">lettuce slug</name>
    <dbReference type="NCBI Taxonomy" id="231223"/>
    <lineage>
        <taxon>Eukaryota</taxon>
        <taxon>Metazoa</taxon>
        <taxon>Spiralia</taxon>
        <taxon>Lophotrochozoa</taxon>
        <taxon>Mollusca</taxon>
        <taxon>Gastropoda</taxon>
        <taxon>Heterobranchia</taxon>
        <taxon>Euthyneura</taxon>
        <taxon>Panpulmonata</taxon>
        <taxon>Sacoglossa</taxon>
        <taxon>Placobranchoidea</taxon>
        <taxon>Plakobranchidae</taxon>
        <taxon>Elysia</taxon>
    </lineage>
</organism>
<accession>A0AAE0Y304</accession>
<dbReference type="Gene3D" id="3.90.215.10">
    <property type="entry name" value="Gamma Fibrinogen, chain A, domain 1"/>
    <property type="match status" value="1"/>
</dbReference>
<evidence type="ECO:0000256" key="1">
    <source>
        <dbReference type="RuleBase" id="RU363044"/>
    </source>
</evidence>
<keyword evidence="1" id="KW-0233">DNA recombination</keyword>
<keyword evidence="1" id="KW-0234">DNA repair</keyword>
<comment type="cofactor">
    <cofactor evidence="1">
        <name>Mg(2+)</name>
        <dbReference type="ChEBI" id="CHEBI:18420"/>
    </cofactor>
</comment>
<dbReference type="Gene3D" id="3.40.50.300">
    <property type="entry name" value="P-loop containing nucleotide triphosphate hydrolases"/>
    <property type="match status" value="1"/>
</dbReference>
<dbReference type="SUPFAM" id="SSF52540">
    <property type="entry name" value="P-loop containing nucleoside triphosphate hydrolases"/>
    <property type="match status" value="1"/>
</dbReference>
<dbReference type="SMART" id="SM00186">
    <property type="entry name" value="FBG"/>
    <property type="match status" value="1"/>
</dbReference>
<keyword evidence="2" id="KW-0175">Coiled coil</keyword>
<dbReference type="Pfam" id="PF00147">
    <property type="entry name" value="Fibrinogen_C"/>
    <property type="match status" value="1"/>
</dbReference>
<keyword evidence="1" id="KW-0378">Hydrolase</keyword>
<feature type="region of interest" description="Disordered" evidence="3">
    <location>
        <begin position="158"/>
        <end position="216"/>
    </location>
</feature>
<dbReference type="InterPro" id="IPR036056">
    <property type="entry name" value="Fibrinogen-like_C"/>
</dbReference>
<keyword evidence="1" id="KW-0227">DNA damage</keyword>
<protein>
    <recommendedName>
        <fullName evidence="1">ATP-dependent DNA helicase</fullName>
        <ecNumber evidence="1">5.6.2.3</ecNumber>
    </recommendedName>
</protein>
<evidence type="ECO:0000313" key="5">
    <source>
        <dbReference type="EMBL" id="KAK3731153.1"/>
    </source>
</evidence>
<comment type="similarity">
    <text evidence="1">Belongs to the helicase family.</text>
</comment>
<feature type="compositionally biased region" description="Basic and acidic residues" evidence="3">
    <location>
        <begin position="184"/>
        <end position="214"/>
    </location>
</feature>
<keyword evidence="6" id="KW-1185">Reference proteome</keyword>